<comment type="similarity">
    <text evidence="3">Belongs to the UreF family.</text>
</comment>
<gene>
    <name evidence="3" type="primary">ureF</name>
    <name evidence="4" type="ORF">SAMN05428963_11358</name>
</gene>
<keyword evidence="3" id="KW-0963">Cytoplasm</keyword>
<dbReference type="PIRSF" id="PIRSF009467">
    <property type="entry name" value="Ureas_acces_UreF"/>
    <property type="match status" value="1"/>
</dbReference>
<dbReference type="EMBL" id="FUXL01000013">
    <property type="protein sequence ID" value="SKA30748.1"/>
    <property type="molecule type" value="Genomic_DNA"/>
</dbReference>
<keyword evidence="5" id="KW-1185">Reference proteome</keyword>
<dbReference type="HAMAP" id="MF_01385">
    <property type="entry name" value="UreF"/>
    <property type="match status" value="1"/>
</dbReference>
<evidence type="ECO:0000313" key="4">
    <source>
        <dbReference type="EMBL" id="SKA30748.1"/>
    </source>
</evidence>
<evidence type="ECO:0000256" key="2">
    <source>
        <dbReference type="ARBA" id="ARBA00023186"/>
    </source>
</evidence>
<dbReference type="RefSeq" id="WP_245319309.1">
    <property type="nucleotide sequence ID" value="NZ_FUXL01000013.1"/>
</dbReference>
<keyword evidence="2 3" id="KW-0143">Chaperone</keyword>
<comment type="function">
    <text evidence="3">Required for maturation of urease via the functional incorporation of the urease nickel metallocenter.</text>
</comment>
<dbReference type="GO" id="GO:0005737">
    <property type="term" value="C:cytoplasm"/>
    <property type="evidence" value="ECO:0007669"/>
    <property type="project" value="UniProtKB-SubCell"/>
</dbReference>
<evidence type="ECO:0000256" key="3">
    <source>
        <dbReference type="HAMAP-Rule" id="MF_01385"/>
    </source>
</evidence>
<comment type="subunit">
    <text evidence="3">UreD, UreF and UreG form a complex that acts as a GTP-hydrolysis-dependent molecular chaperone, activating the urease apoprotein by helping to assemble the nickel containing metallocenter of UreC. The UreE protein probably delivers the nickel.</text>
</comment>
<dbReference type="PANTHER" id="PTHR33620:SF1">
    <property type="entry name" value="UREASE ACCESSORY PROTEIN F"/>
    <property type="match status" value="1"/>
</dbReference>
<accession>A0A1T4SS73</accession>
<comment type="subcellular location">
    <subcellularLocation>
        <location evidence="3">Cytoplasm</location>
    </subcellularLocation>
</comment>
<keyword evidence="1 3" id="KW-0996">Nickel insertion</keyword>
<evidence type="ECO:0000256" key="1">
    <source>
        <dbReference type="ARBA" id="ARBA00022988"/>
    </source>
</evidence>
<reference evidence="4 5" key="1">
    <citation type="submission" date="2017-02" db="EMBL/GenBank/DDBJ databases">
        <authorList>
            <person name="Peterson S.W."/>
        </authorList>
    </citation>
    <scope>NUCLEOTIDE SEQUENCE [LARGE SCALE GENOMIC DNA]</scope>
    <source>
        <strain evidence="4 5">USBA 369</strain>
    </source>
</reference>
<protein>
    <recommendedName>
        <fullName evidence="3">Urease accessory protein UreF</fullName>
    </recommendedName>
</protein>
<dbReference type="Gene3D" id="1.10.4190.10">
    <property type="entry name" value="Urease accessory protein UreF"/>
    <property type="match status" value="1"/>
</dbReference>
<evidence type="ECO:0000313" key="5">
    <source>
        <dbReference type="Proteomes" id="UP000190135"/>
    </source>
</evidence>
<name>A0A1T4SS73_9HYPH</name>
<dbReference type="InterPro" id="IPR002639">
    <property type="entry name" value="UreF"/>
</dbReference>
<dbReference type="Pfam" id="PF01730">
    <property type="entry name" value="UreF"/>
    <property type="match status" value="1"/>
</dbReference>
<sequence>MSPSLIPLLTLMSPAFPVGAFAYSHGLEYAVRARVVGDADAVLDWIETLLRYGTGWCDLLLFAEAHRAAAEGDEARLAGVGELALALSGSAERRLETIGLGMAFRQASRPWEASPDDGDVAVAYPVAVGQLAGRLGLALDEALAAFAHGFAANLVAAAVRLVPLGQSQAVALLRRLEPTLVELADKAVHSDLDALGSAALFSEISAMRHETQSPRIFRS</sequence>
<proteinExistence type="inferred from homology"/>
<dbReference type="InterPro" id="IPR038277">
    <property type="entry name" value="UreF_sf"/>
</dbReference>
<dbReference type="STRING" id="1365950.SAMN05428963_11358"/>
<dbReference type="AlphaFoldDB" id="A0A1T4SS73"/>
<dbReference type="PANTHER" id="PTHR33620">
    <property type="entry name" value="UREASE ACCESSORY PROTEIN F"/>
    <property type="match status" value="1"/>
</dbReference>
<organism evidence="4 5">
    <name type="scientific">Consotaella salsifontis</name>
    <dbReference type="NCBI Taxonomy" id="1365950"/>
    <lineage>
        <taxon>Bacteria</taxon>
        <taxon>Pseudomonadati</taxon>
        <taxon>Pseudomonadota</taxon>
        <taxon>Alphaproteobacteria</taxon>
        <taxon>Hyphomicrobiales</taxon>
        <taxon>Aurantimonadaceae</taxon>
        <taxon>Consotaella</taxon>
    </lineage>
</organism>
<dbReference type="Proteomes" id="UP000190135">
    <property type="component" value="Unassembled WGS sequence"/>
</dbReference>
<dbReference type="GO" id="GO:0016151">
    <property type="term" value="F:nickel cation binding"/>
    <property type="evidence" value="ECO:0007669"/>
    <property type="project" value="UniProtKB-UniRule"/>
</dbReference>